<name>A0ABW2NRJ3_9BACL</name>
<accession>A0ABW2NRJ3</accession>
<comment type="caution">
    <text evidence="1">The sequence shown here is derived from an EMBL/GenBank/DDBJ whole genome shotgun (WGS) entry which is preliminary data.</text>
</comment>
<organism evidence="1 2">
    <name type="scientific">Fictibacillus iocasae</name>
    <dbReference type="NCBI Taxonomy" id="2715437"/>
    <lineage>
        <taxon>Bacteria</taxon>
        <taxon>Bacillati</taxon>
        <taxon>Bacillota</taxon>
        <taxon>Bacilli</taxon>
        <taxon>Bacillales</taxon>
        <taxon>Fictibacillaceae</taxon>
        <taxon>Fictibacillus</taxon>
    </lineage>
</organism>
<reference evidence="2" key="1">
    <citation type="journal article" date="2019" name="Int. J. Syst. Evol. Microbiol.">
        <title>The Global Catalogue of Microorganisms (GCM) 10K type strain sequencing project: providing services to taxonomists for standard genome sequencing and annotation.</title>
        <authorList>
            <consortium name="The Broad Institute Genomics Platform"/>
            <consortium name="The Broad Institute Genome Sequencing Center for Infectious Disease"/>
            <person name="Wu L."/>
            <person name="Ma J."/>
        </authorList>
    </citation>
    <scope>NUCLEOTIDE SEQUENCE [LARGE SCALE GENOMIC DNA]</scope>
    <source>
        <strain evidence="2">NBRC 106396</strain>
    </source>
</reference>
<evidence type="ECO:0000313" key="1">
    <source>
        <dbReference type="EMBL" id="MFC7371833.1"/>
    </source>
</evidence>
<dbReference type="RefSeq" id="WP_379748797.1">
    <property type="nucleotide sequence ID" value="NZ_JBHTCP010000014.1"/>
</dbReference>
<dbReference type="Proteomes" id="UP001596549">
    <property type="component" value="Unassembled WGS sequence"/>
</dbReference>
<evidence type="ECO:0000313" key="2">
    <source>
        <dbReference type="Proteomes" id="UP001596549"/>
    </source>
</evidence>
<keyword evidence="2" id="KW-1185">Reference proteome</keyword>
<protein>
    <submittedName>
        <fullName evidence="1">Uncharacterized protein</fullName>
    </submittedName>
</protein>
<dbReference type="EMBL" id="JBHTCP010000014">
    <property type="protein sequence ID" value="MFC7371833.1"/>
    <property type="molecule type" value="Genomic_DNA"/>
</dbReference>
<sequence>MNKKDVQKKYTEIKAAKAKAASKVKTLFGPPKKQGCSTCGKVTWKPKKNS</sequence>
<proteinExistence type="predicted"/>
<gene>
    <name evidence="1" type="ORF">ACFQPF_09095</name>
</gene>